<keyword evidence="5" id="KW-0521">NADP</keyword>
<dbReference type="PANTHER" id="PTHR48069">
    <property type="entry name" value="DIHYDROFOLATE REDUCTASE"/>
    <property type="match status" value="1"/>
</dbReference>
<dbReference type="STRING" id="930991.A0A0D0DJK6"/>
<dbReference type="Proteomes" id="UP000054538">
    <property type="component" value="Unassembled WGS sequence"/>
</dbReference>
<dbReference type="GO" id="GO:0046654">
    <property type="term" value="P:tetrahydrofolate biosynthetic process"/>
    <property type="evidence" value="ECO:0007669"/>
    <property type="project" value="UniProtKB-UniPathway"/>
</dbReference>
<proteinExistence type="inferred from homology"/>
<dbReference type="GO" id="GO:0050661">
    <property type="term" value="F:NADP binding"/>
    <property type="evidence" value="ECO:0007669"/>
    <property type="project" value="InterPro"/>
</dbReference>
<dbReference type="GO" id="GO:0005739">
    <property type="term" value="C:mitochondrion"/>
    <property type="evidence" value="ECO:0007669"/>
    <property type="project" value="TreeGrafter"/>
</dbReference>
<keyword evidence="6" id="KW-0560">Oxidoreductase</keyword>
<dbReference type="HOGENOM" id="CLU_043966_2_1_1"/>
<evidence type="ECO:0000256" key="5">
    <source>
        <dbReference type="ARBA" id="ARBA00022857"/>
    </source>
</evidence>
<dbReference type="InterPro" id="IPR017925">
    <property type="entry name" value="DHFR_CS"/>
</dbReference>
<dbReference type="PRINTS" id="PR00070">
    <property type="entry name" value="DHFR"/>
</dbReference>
<feature type="domain" description="DHFR" evidence="8">
    <location>
        <begin position="3"/>
        <end position="198"/>
    </location>
</feature>
<dbReference type="Gene3D" id="3.40.430.10">
    <property type="entry name" value="Dihydrofolate Reductase, subunit A"/>
    <property type="match status" value="1"/>
</dbReference>
<dbReference type="AlphaFoldDB" id="A0A0D0DJK6"/>
<evidence type="ECO:0000256" key="6">
    <source>
        <dbReference type="ARBA" id="ARBA00023002"/>
    </source>
</evidence>
<dbReference type="PANTHER" id="PTHR48069:SF3">
    <property type="entry name" value="DIHYDROFOLATE REDUCTASE"/>
    <property type="match status" value="1"/>
</dbReference>
<gene>
    <name evidence="9" type="ORF">PAXRUDRAFT_155188</name>
</gene>
<dbReference type="InterPro" id="IPR024072">
    <property type="entry name" value="DHFR-like_dom_sf"/>
</dbReference>
<evidence type="ECO:0000256" key="7">
    <source>
        <dbReference type="RuleBase" id="RU004474"/>
    </source>
</evidence>
<evidence type="ECO:0000256" key="2">
    <source>
        <dbReference type="ARBA" id="ARBA00012856"/>
    </source>
</evidence>
<dbReference type="PROSITE" id="PS51330">
    <property type="entry name" value="DHFR_2"/>
    <property type="match status" value="1"/>
</dbReference>
<keyword evidence="10" id="KW-1185">Reference proteome</keyword>
<dbReference type="GO" id="GO:0046452">
    <property type="term" value="P:dihydrofolate metabolic process"/>
    <property type="evidence" value="ECO:0007669"/>
    <property type="project" value="TreeGrafter"/>
</dbReference>
<dbReference type="GO" id="GO:0006730">
    <property type="term" value="P:one-carbon metabolic process"/>
    <property type="evidence" value="ECO:0007669"/>
    <property type="project" value="UniProtKB-KW"/>
</dbReference>
<reference evidence="9 10" key="1">
    <citation type="submission" date="2014-04" db="EMBL/GenBank/DDBJ databases">
        <authorList>
            <consortium name="DOE Joint Genome Institute"/>
            <person name="Kuo A."/>
            <person name="Kohler A."/>
            <person name="Jargeat P."/>
            <person name="Nagy L.G."/>
            <person name="Floudas D."/>
            <person name="Copeland A."/>
            <person name="Barry K.W."/>
            <person name="Cichocki N."/>
            <person name="Veneault-Fourrey C."/>
            <person name="LaButti K."/>
            <person name="Lindquist E.A."/>
            <person name="Lipzen A."/>
            <person name="Lundell T."/>
            <person name="Morin E."/>
            <person name="Murat C."/>
            <person name="Sun H."/>
            <person name="Tunlid A."/>
            <person name="Henrissat B."/>
            <person name="Grigoriev I.V."/>
            <person name="Hibbett D.S."/>
            <person name="Martin F."/>
            <person name="Nordberg H.P."/>
            <person name="Cantor M.N."/>
            <person name="Hua S.X."/>
        </authorList>
    </citation>
    <scope>NUCLEOTIDE SEQUENCE [LARGE SCALE GENOMIC DNA]</scope>
    <source>
        <strain evidence="9 10">Ve08.2h10</strain>
    </source>
</reference>
<reference evidence="10" key="2">
    <citation type="submission" date="2015-01" db="EMBL/GenBank/DDBJ databases">
        <title>Evolutionary Origins and Diversification of the Mycorrhizal Mutualists.</title>
        <authorList>
            <consortium name="DOE Joint Genome Institute"/>
            <consortium name="Mycorrhizal Genomics Consortium"/>
            <person name="Kohler A."/>
            <person name="Kuo A."/>
            <person name="Nagy L.G."/>
            <person name="Floudas D."/>
            <person name="Copeland A."/>
            <person name="Barry K.W."/>
            <person name="Cichocki N."/>
            <person name="Veneault-Fourrey C."/>
            <person name="LaButti K."/>
            <person name="Lindquist E.A."/>
            <person name="Lipzen A."/>
            <person name="Lundell T."/>
            <person name="Morin E."/>
            <person name="Murat C."/>
            <person name="Riley R."/>
            <person name="Ohm R."/>
            <person name="Sun H."/>
            <person name="Tunlid A."/>
            <person name="Henrissat B."/>
            <person name="Grigoriev I.V."/>
            <person name="Hibbett D.S."/>
            <person name="Martin F."/>
        </authorList>
    </citation>
    <scope>NUCLEOTIDE SEQUENCE [LARGE SCALE GENOMIC DNA]</scope>
    <source>
        <strain evidence="10">Ve08.2h10</strain>
    </source>
</reference>
<evidence type="ECO:0000313" key="10">
    <source>
        <dbReference type="Proteomes" id="UP000054538"/>
    </source>
</evidence>
<accession>A0A0D0DJK6</accession>
<evidence type="ECO:0000313" key="9">
    <source>
        <dbReference type="EMBL" id="KIK81814.1"/>
    </source>
</evidence>
<dbReference type="GO" id="GO:0004146">
    <property type="term" value="F:dihydrofolate reductase activity"/>
    <property type="evidence" value="ECO:0007669"/>
    <property type="project" value="UniProtKB-EC"/>
</dbReference>
<dbReference type="CDD" id="cd00209">
    <property type="entry name" value="DHFR"/>
    <property type="match status" value="1"/>
</dbReference>
<protein>
    <recommendedName>
        <fullName evidence="3">Dihydrofolate reductase</fullName>
        <ecNumber evidence="2">1.5.1.3</ecNumber>
    </recommendedName>
</protein>
<comment type="pathway">
    <text evidence="1">Cofactor biosynthesis; tetrahydrofolate biosynthesis; 5,6,7,8-tetrahydrofolate from 7,8-dihydrofolate: step 1/1.</text>
</comment>
<dbReference type="OrthoDB" id="414698at2759"/>
<name>A0A0D0DJK6_9AGAM</name>
<evidence type="ECO:0000259" key="8">
    <source>
        <dbReference type="PROSITE" id="PS51330"/>
    </source>
</evidence>
<dbReference type="InterPro" id="IPR012259">
    <property type="entry name" value="DHFR"/>
</dbReference>
<dbReference type="InterPro" id="IPR001796">
    <property type="entry name" value="DHFR_dom"/>
</dbReference>
<dbReference type="PROSITE" id="PS00075">
    <property type="entry name" value="DHFR_1"/>
    <property type="match status" value="1"/>
</dbReference>
<organism evidence="9 10">
    <name type="scientific">Paxillus rubicundulus Ve08.2h10</name>
    <dbReference type="NCBI Taxonomy" id="930991"/>
    <lineage>
        <taxon>Eukaryota</taxon>
        <taxon>Fungi</taxon>
        <taxon>Dikarya</taxon>
        <taxon>Basidiomycota</taxon>
        <taxon>Agaricomycotina</taxon>
        <taxon>Agaricomycetes</taxon>
        <taxon>Agaricomycetidae</taxon>
        <taxon>Boletales</taxon>
        <taxon>Paxilineae</taxon>
        <taxon>Paxillaceae</taxon>
        <taxon>Paxillus</taxon>
    </lineage>
</organism>
<sequence>MSRLTLIVAATTKNGIGQNGTMPWHIPKDLAYFSQVTTKAPANQMNVVFMGRATWESIPLKFRPLKNRINVVLSRNNNYELFSKDKKPSTVLFSDVKTAVDTLASQDNIHRLFIIGGTSLYQEALRPSHCAMMQADCILLTRLHAPEFECDVFFPDVLGGAEWRRASHEEHSAWVGFEVPEGIQQEGGVEFEYQMWVRSHSAVASGDT</sequence>
<evidence type="ECO:0000256" key="3">
    <source>
        <dbReference type="ARBA" id="ARBA00018886"/>
    </source>
</evidence>
<dbReference type="UniPathway" id="UPA00077">
    <property type="reaction ID" value="UER00158"/>
</dbReference>
<dbReference type="SUPFAM" id="SSF53597">
    <property type="entry name" value="Dihydrofolate reductase-like"/>
    <property type="match status" value="1"/>
</dbReference>
<dbReference type="GO" id="GO:0046655">
    <property type="term" value="P:folic acid metabolic process"/>
    <property type="evidence" value="ECO:0007669"/>
    <property type="project" value="TreeGrafter"/>
</dbReference>
<dbReference type="EC" id="1.5.1.3" evidence="2"/>
<dbReference type="Pfam" id="PF00186">
    <property type="entry name" value="DHFR_1"/>
    <property type="match status" value="1"/>
</dbReference>
<keyword evidence="4" id="KW-0554">One-carbon metabolism</keyword>
<dbReference type="EMBL" id="KN825727">
    <property type="protein sequence ID" value="KIK81814.1"/>
    <property type="molecule type" value="Genomic_DNA"/>
</dbReference>
<comment type="similarity">
    <text evidence="7">Belongs to the dihydrofolate reductase family.</text>
</comment>
<evidence type="ECO:0000256" key="1">
    <source>
        <dbReference type="ARBA" id="ARBA00004903"/>
    </source>
</evidence>
<dbReference type="InParanoid" id="A0A0D0DJK6"/>
<evidence type="ECO:0000256" key="4">
    <source>
        <dbReference type="ARBA" id="ARBA00022563"/>
    </source>
</evidence>